<feature type="compositionally biased region" description="Acidic residues" evidence="5">
    <location>
        <begin position="587"/>
        <end position="599"/>
    </location>
</feature>
<dbReference type="VEuPathDB" id="TriTrypDB:TM35_000045460"/>
<protein>
    <recommendedName>
        <fullName evidence="6">U3 small nucleolar RNA-associated protein 6 N-terminal domain-containing protein</fullName>
    </recommendedName>
</protein>
<dbReference type="GO" id="GO:0032040">
    <property type="term" value="C:small-subunit processome"/>
    <property type="evidence" value="ECO:0007669"/>
    <property type="project" value="TreeGrafter"/>
</dbReference>
<evidence type="ECO:0000256" key="5">
    <source>
        <dbReference type="SAM" id="MobiDB-lite"/>
    </source>
</evidence>
<dbReference type="RefSeq" id="XP_028886398.1">
    <property type="nucleotide sequence ID" value="XM_029022740.1"/>
</dbReference>
<evidence type="ECO:0000256" key="4">
    <source>
        <dbReference type="ARBA" id="ARBA00023242"/>
    </source>
</evidence>
<dbReference type="GO" id="GO:0000462">
    <property type="term" value="P:maturation of SSU-rRNA from tricistronic rRNA transcript (SSU-rRNA, 5.8S rRNA, LSU-rRNA)"/>
    <property type="evidence" value="ECO:0007669"/>
    <property type="project" value="InterPro"/>
</dbReference>
<evidence type="ECO:0000256" key="2">
    <source>
        <dbReference type="ARBA" id="ARBA00022552"/>
    </source>
</evidence>
<dbReference type="InterPro" id="IPR055347">
    <property type="entry name" value="UTP6_N"/>
</dbReference>
<organism evidence="7 8">
    <name type="scientific">Trypanosoma theileri</name>
    <dbReference type="NCBI Taxonomy" id="67003"/>
    <lineage>
        <taxon>Eukaryota</taxon>
        <taxon>Discoba</taxon>
        <taxon>Euglenozoa</taxon>
        <taxon>Kinetoplastea</taxon>
        <taxon>Metakinetoplastina</taxon>
        <taxon>Trypanosomatida</taxon>
        <taxon>Trypanosomatidae</taxon>
        <taxon>Trypanosoma</taxon>
    </lineage>
</organism>
<evidence type="ECO:0000313" key="8">
    <source>
        <dbReference type="Proteomes" id="UP000192257"/>
    </source>
</evidence>
<dbReference type="InterPro" id="IPR013949">
    <property type="entry name" value="Utp6"/>
</dbReference>
<dbReference type="Proteomes" id="UP000192257">
    <property type="component" value="Unassembled WGS sequence"/>
</dbReference>
<keyword evidence="8" id="KW-1185">Reference proteome</keyword>
<evidence type="ECO:0000313" key="7">
    <source>
        <dbReference type="EMBL" id="ORC92332.1"/>
    </source>
</evidence>
<comment type="caution">
    <text evidence="7">The sequence shown here is derived from an EMBL/GenBank/DDBJ whole genome shotgun (WGS) entry which is preliminary data.</text>
</comment>
<sequence>MARARAIETRLEKLLPSLEEYFTSGFLTRAETQDVARQRTHWEYRLVAKPLLLLDVQNAVAYELGLERRIREYCISTKLVLRHRWAVLERIESIYRIGIKHLKDPGELELLRKEYVRFLKDHERHTSLSALYGELMVRHPTRTDLWVEAALYEGVEMGNTDNGRAIVQQAILTAGAQPEVWNAAVLLELNFVDRILSKLVEEQLQKESEDSEHDIVEELQRENSALASVVVDLALVKAVVEEALEGPACGPKLVQQLLESATRFSYTRPLVEFLMETSALKMVSALSPENKCTTASRNWTDNGVLRFLHDYLTFEMRMVERKVIGDVASYLRCMGRMNIATPEDRKMASLKAFIAALTVAQAEVGSSSLLQRMRDAAVEVVVLTLESLQKFISASGISAFCRLLLSGKCVAVTEALQCLCEWKKASQEQEQQRRLLQIADTSAKRVQSLLEAAREVSVSAKKAKHEDKGVTWRLWRFLLPSDRKAVEAFNSQGDAHLVDDGDVERLLHSLRDVRDEETLRHAVLQFLQEFHLITAVEKLEDGLQQLRFSSSAKTPITLWKIFSLLEERSKMMKATSRAMSSNGDKGDTEDDSSSDDEYDNSNKKNNKNNETNKHKKKVLAADDESYAVTGLRFLASVPRGTLDQAGEAERLDGCWGLVSGRVRTLTGLHSTSRDDFIAYLQRSTDKSWVEGVRSLLRVARLCEPLPRQVHTDISIPFFESLALVQSGVGASAAIREARDAHEYLLAMYHAAPKAIGEFLPLVLHVPRREGIKMRKSPGELNAADWARLVAFERGVAKDLFRAKETAARAQRTTLAPQQLLSMLNAC</sequence>
<proteinExistence type="predicted"/>
<name>A0A1X0P5X8_9TRYP</name>
<accession>A0A1X0P5X8</accession>
<dbReference type="AlphaFoldDB" id="A0A1X0P5X8"/>
<feature type="region of interest" description="Disordered" evidence="5">
    <location>
        <begin position="573"/>
        <end position="618"/>
    </location>
</feature>
<dbReference type="InterPro" id="IPR011990">
    <property type="entry name" value="TPR-like_helical_dom_sf"/>
</dbReference>
<evidence type="ECO:0000256" key="3">
    <source>
        <dbReference type="ARBA" id="ARBA00022737"/>
    </source>
</evidence>
<evidence type="ECO:0000256" key="1">
    <source>
        <dbReference type="ARBA" id="ARBA00004604"/>
    </source>
</evidence>
<keyword evidence="2" id="KW-0698">rRNA processing</keyword>
<dbReference type="GO" id="GO:0034388">
    <property type="term" value="C:Pwp2p-containing subcomplex of 90S preribosome"/>
    <property type="evidence" value="ECO:0007669"/>
    <property type="project" value="TreeGrafter"/>
</dbReference>
<dbReference type="Pfam" id="PF08640">
    <property type="entry name" value="U3_assoc_6"/>
    <property type="match status" value="1"/>
</dbReference>
<dbReference type="PANTHER" id="PTHR23271:SF1">
    <property type="entry name" value="U3 SMALL NUCLEOLAR RNA-ASSOCIATED PROTEIN 6 HOMOLOG"/>
    <property type="match status" value="1"/>
</dbReference>
<dbReference type="GeneID" id="39982520"/>
<dbReference type="STRING" id="67003.A0A1X0P5X8"/>
<reference evidence="7 8" key="1">
    <citation type="submission" date="2017-03" db="EMBL/GenBank/DDBJ databases">
        <title>An alternative strategy for trypanosome survival in the mammalian bloodstream revealed through genome and transcriptome analysis of the ubiquitous bovine parasite Trypanosoma (Megatrypanum) theileri.</title>
        <authorList>
            <person name="Kelly S."/>
            <person name="Ivens A."/>
            <person name="Mott A."/>
            <person name="O'Neill E."/>
            <person name="Emms D."/>
            <person name="Macleod O."/>
            <person name="Voorheis P."/>
            <person name="Matthews J."/>
            <person name="Matthews K."/>
            <person name="Carrington M."/>
        </authorList>
    </citation>
    <scope>NUCLEOTIDE SEQUENCE [LARGE SCALE GENOMIC DNA]</scope>
    <source>
        <strain evidence="7">Edinburgh</strain>
    </source>
</reference>
<keyword evidence="3" id="KW-0677">Repeat</keyword>
<dbReference type="SUPFAM" id="SSF48452">
    <property type="entry name" value="TPR-like"/>
    <property type="match status" value="1"/>
</dbReference>
<dbReference type="EMBL" id="NBCO01000004">
    <property type="protein sequence ID" value="ORC92332.1"/>
    <property type="molecule type" value="Genomic_DNA"/>
</dbReference>
<keyword evidence="4" id="KW-0539">Nucleus</keyword>
<feature type="domain" description="U3 small nucleolar RNA-associated protein 6 N-terminal" evidence="6">
    <location>
        <begin position="11"/>
        <end position="79"/>
    </location>
</feature>
<gene>
    <name evidence="7" type="ORF">TM35_000045460</name>
</gene>
<dbReference type="OrthoDB" id="28112at2759"/>
<dbReference type="Gene3D" id="1.25.40.10">
    <property type="entry name" value="Tetratricopeptide repeat domain"/>
    <property type="match status" value="1"/>
</dbReference>
<comment type="subcellular location">
    <subcellularLocation>
        <location evidence="1">Nucleus</location>
        <location evidence="1">Nucleolus</location>
    </subcellularLocation>
</comment>
<dbReference type="GO" id="GO:0030515">
    <property type="term" value="F:snoRNA binding"/>
    <property type="evidence" value="ECO:0007669"/>
    <property type="project" value="InterPro"/>
</dbReference>
<evidence type="ECO:0000259" key="6">
    <source>
        <dbReference type="Pfam" id="PF08640"/>
    </source>
</evidence>
<dbReference type="PANTHER" id="PTHR23271">
    <property type="entry name" value="HEPATOCELLULAR CARCINOMA-ASSOCIATED ANTIGEN 66"/>
    <property type="match status" value="1"/>
</dbReference>